<dbReference type="InterPro" id="IPR029033">
    <property type="entry name" value="His_PPase_superfam"/>
</dbReference>
<evidence type="ECO:0000313" key="3">
    <source>
        <dbReference type="Proteomes" id="UP001149165"/>
    </source>
</evidence>
<dbReference type="PANTHER" id="PTHR11567">
    <property type="entry name" value="ACID PHOSPHATASE-RELATED"/>
    <property type="match status" value="1"/>
</dbReference>
<dbReference type="InterPro" id="IPR000560">
    <property type="entry name" value="His_Pase_clade-2"/>
</dbReference>
<reference evidence="2" key="1">
    <citation type="submission" date="2022-11" db="EMBL/GenBank/DDBJ databases">
        <authorList>
            <person name="Petersen C."/>
        </authorList>
    </citation>
    <scope>NUCLEOTIDE SEQUENCE</scope>
    <source>
        <strain evidence="2">IBT 30069</strain>
    </source>
</reference>
<name>A0A9W9GBC6_9EURO</name>
<comment type="similarity">
    <text evidence="1">Belongs to the histidine acid phosphatase family.</text>
</comment>
<keyword evidence="3" id="KW-1185">Reference proteome</keyword>
<reference evidence="2" key="2">
    <citation type="journal article" date="2023" name="IMA Fungus">
        <title>Comparative genomic study of the Penicillium genus elucidates a diverse pangenome and 15 lateral gene transfer events.</title>
        <authorList>
            <person name="Petersen C."/>
            <person name="Sorensen T."/>
            <person name="Nielsen M.R."/>
            <person name="Sondergaard T.E."/>
            <person name="Sorensen J.L."/>
            <person name="Fitzpatrick D.A."/>
            <person name="Frisvad J.C."/>
            <person name="Nielsen K.L."/>
        </authorList>
    </citation>
    <scope>NUCLEOTIDE SEQUENCE</scope>
    <source>
        <strain evidence="2">IBT 30069</strain>
    </source>
</reference>
<dbReference type="EMBL" id="JAPQKH010000001">
    <property type="protein sequence ID" value="KAJ5115691.1"/>
    <property type="molecule type" value="Genomic_DNA"/>
</dbReference>
<organism evidence="2 3">
    <name type="scientific">Penicillium angulare</name>
    <dbReference type="NCBI Taxonomy" id="116970"/>
    <lineage>
        <taxon>Eukaryota</taxon>
        <taxon>Fungi</taxon>
        <taxon>Dikarya</taxon>
        <taxon>Ascomycota</taxon>
        <taxon>Pezizomycotina</taxon>
        <taxon>Eurotiomycetes</taxon>
        <taxon>Eurotiomycetidae</taxon>
        <taxon>Eurotiales</taxon>
        <taxon>Aspergillaceae</taxon>
        <taxon>Penicillium</taxon>
    </lineage>
</organism>
<protein>
    <submittedName>
        <fullName evidence="2">Histidine acid phosphatase</fullName>
    </submittedName>
</protein>
<dbReference type="SUPFAM" id="SSF53254">
    <property type="entry name" value="Phosphoglycerate mutase-like"/>
    <property type="match status" value="1"/>
</dbReference>
<comment type="caution">
    <text evidence="2">The sequence shown here is derived from an EMBL/GenBank/DDBJ whole genome shotgun (WGS) entry which is preliminary data.</text>
</comment>
<dbReference type="Pfam" id="PF00328">
    <property type="entry name" value="His_Phos_2"/>
    <property type="match status" value="1"/>
</dbReference>
<sequence>MRLPAADIIRVPLYTRRFNHNVSSIQQTLGLPIMNFSLIWAALVDPSRMFSVALSMVVVGDSDASVSSDASFYPPLDSISYITNSRYGSYGGVFTAPADEETTLIDGSYNYCTMPHPTADIYQPPSPVQNGSVEARLIYLECVQRHQRRTPYNILPGGEDQEYNCDNIHVTSGSSIANSSQESISMYSETYTDPSNPFSSRSISGTCQYPQLTLGGVLDGYRHGRDLWEVYGEKLGLLPSYPDAEAVWFRASGSPLTHASAGAVLRGIWPNYDGPLPLHQQASNVDSVNRGFPCPPRSQLLSKIQSTDEWNEHIIATQPLRDRLAALFDANKTDWMTTFDHFADNFQARMCNGYRLPCSKRNPSVCATEEDAYAVFRAGDWEWNYWWRRNQNALQYIQLTEGLFLQEIVSRLEAIEEGKLDRVYRHNFLHDGDLAPILGALNVQQLRWPGMGSNIAFEVWYVDMFCITLKPRCFAEYPNSNDRKTTASKLYVRVLYSGHTLRSTRGTLDWIPLSELIQSLEASVPNDIISMCST</sequence>
<dbReference type="Gene3D" id="3.40.50.1240">
    <property type="entry name" value="Phosphoglycerate mutase-like"/>
    <property type="match status" value="1"/>
</dbReference>
<dbReference type="Proteomes" id="UP001149165">
    <property type="component" value="Unassembled WGS sequence"/>
</dbReference>
<dbReference type="GO" id="GO:0016791">
    <property type="term" value="F:phosphatase activity"/>
    <property type="evidence" value="ECO:0007669"/>
    <property type="project" value="TreeGrafter"/>
</dbReference>
<dbReference type="InterPro" id="IPR050645">
    <property type="entry name" value="Histidine_acid_phosphatase"/>
</dbReference>
<dbReference type="PANTHER" id="PTHR11567:SF195">
    <property type="entry name" value="ACID PHOSPHATASE, PUTATIVE (AFU_ORTHOLOGUE AFUA_3G14570)-RELATED"/>
    <property type="match status" value="1"/>
</dbReference>
<dbReference type="OrthoDB" id="10262962at2759"/>
<accession>A0A9W9GBC6</accession>
<evidence type="ECO:0000313" key="2">
    <source>
        <dbReference type="EMBL" id="KAJ5115691.1"/>
    </source>
</evidence>
<dbReference type="CDD" id="cd07061">
    <property type="entry name" value="HP_HAP_like"/>
    <property type="match status" value="1"/>
</dbReference>
<dbReference type="AlphaFoldDB" id="A0A9W9GBC6"/>
<gene>
    <name evidence="2" type="ORF">N7456_000039</name>
</gene>
<proteinExistence type="inferred from homology"/>
<evidence type="ECO:0000256" key="1">
    <source>
        <dbReference type="ARBA" id="ARBA00005375"/>
    </source>
</evidence>